<evidence type="ECO:0000313" key="2">
    <source>
        <dbReference type="Proteomes" id="UP000242180"/>
    </source>
</evidence>
<dbReference type="OrthoDB" id="2380640at2759"/>
<comment type="caution">
    <text evidence="1">The sequence shown here is derived from an EMBL/GenBank/DDBJ whole genome shotgun (WGS) entry which is preliminary data.</text>
</comment>
<proteinExistence type="predicted"/>
<dbReference type="Proteomes" id="UP000242180">
    <property type="component" value="Unassembled WGS sequence"/>
</dbReference>
<name>A0A1X2HBL1_SYNRA</name>
<dbReference type="AlphaFoldDB" id="A0A1X2HBL1"/>
<sequence length="133" mass="14774">MSDTNWCTYCDNAVNAYSSSLYCSDECLRQDALRHHPMLGYDFSDLRGFLNTSRVRSRRPSSCALSDDKDHLLASSSSSISSASSVSSSMASTPPQSQSFHIVAAEYDLPSKKPACLYEEKRHNHGYFFGQQA</sequence>
<dbReference type="EMBL" id="MCGN01000006">
    <property type="protein sequence ID" value="ORY95594.1"/>
    <property type="molecule type" value="Genomic_DNA"/>
</dbReference>
<organism evidence="1 2">
    <name type="scientific">Syncephalastrum racemosum</name>
    <name type="common">Filamentous fungus</name>
    <dbReference type="NCBI Taxonomy" id="13706"/>
    <lineage>
        <taxon>Eukaryota</taxon>
        <taxon>Fungi</taxon>
        <taxon>Fungi incertae sedis</taxon>
        <taxon>Mucoromycota</taxon>
        <taxon>Mucoromycotina</taxon>
        <taxon>Mucoromycetes</taxon>
        <taxon>Mucorales</taxon>
        <taxon>Syncephalastraceae</taxon>
        <taxon>Syncephalastrum</taxon>
    </lineage>
</organism>
<dbReference type="InterPro" id="IPR024368">
    <property type="entry name" value="Ecl1/2/3"/>
</dbReference>
<protein>
    <submittedName>
        <fullName evidence="1">Uncharacterized protein</fullName>
    </submittedName>
</protein>
<dbReference type="Pfam" id="PF12855">
    <property type="entry name" value="Ecl1"/>
    <property type="match status" value="1"/>
</dbReference>
<evidence type="ECO:0000313" key="1">
    <source>
        <dbReference type="EMBL" id="ORY95594.1"/>
    </source>
</evidence>
<gene>
    <name evidence="1" type="ORF">BCR43DRAFT_493240</name>
</gene>
<dbReference type="InParanoid" id="A0A1X2HBL1"/>
<reference evidence="1 2" key="1">
    <citation type="submission" date="2016-07" db="EMBL/GenBank/DDBJ databases">
        <title>Pervasive Adenine N6-methylation of Active Genes in Fungi.</title>
        <authorList>
            <consortium name="DOE Joint Genome Institute"/>
            <person name="Mondo S.J."/>
            <person name="Dannebaum R.O."/>
            <person name="Kuo R.C."/>
            <person name="Labutti K."/>
            <person name="Haridas S."/>
            <person name="Kuo A."/>
            <person name="Salamov A."/>
            <person name="Ahrendt S.R."/>
            <person name="Lipzen A."/>
            <person name="Sullivan W."/>
            <person name="Andreopoulos W.B."/>
            <person name="Clum A."/>
            <person name="Lindquist E."/>
            <person name="Daum C."/>
            <person name="Ramamoorthy G.K."/>
            <person name="Gryganskyi A."/>
            <person name="Culley D."/>
            <person name="Magnuson J.K."/>
            <person name="James T.Y."/>
            <person name="O'Malley M.A."/>
            <person name="Stajich J.E."/>
            <person name="Spatafora J.W."/>
            <person name="Visel A."/>
            <person name="Grigoriev I.V."/>
        </authorList>
    </citation>
    <scope>NUCLEOTIDE SEQUENCE [LARGE SCALE GENOMIC DNA]</scope>
    <source>
        <strain evidence="1 2">NRRL 2496</strain>
    </source>
</reference>
<accession>A0A1X2HBL1</accession>
<keyword evidence="2" id="KW-1185">Reference proteome</keyword>